<feature type="compositionally biased region" description="Basic and acidic residues" evidence="1">
    <location>
        <begin position="9"/>
        <end position="27"/>
    </location>
</feature>
<evidence type="ECO:0000256" key="1">
    <source>
        <dbReference type="SAM" id="MobiDB-lite"/>
    </source>
</evidence>
<feature type="compositionally biased region" description="Polar residues" evidence="1">
    <location>
        <begin position="48"/>
        <end position="62"/>
    </location>
</feature>
<feature type="compositionally biased region" description="Basic residues" evidence="1">
    <location>
        <begin position="71"/>
        <end position="81"/>
    </location>
</feature>
<accession>A0A9I9CVE0</accession>
<dbReference type="EnsemblPlants" id="MELO3C008971.2.1">
    <property type="protein sequence ID" value="MELO3C008971.2.1"/>
    <property type="gene ID" value="MELO3C008971.2"/>
</dbReference>
<dbReference type="AlphaFoldDB" id="A0A9I9CVE0"/>
<proteinExistence type="predicted"/>
<sequence length="109" mass="13030">MRRRTPPSKKVEERRRPTTHDLSAKEPLRRRKSKNTVDQQPMIPLQKNVESIESSQPTTPCTATIPPEKLTKRRLRQRTPKPKNVEESRRTCWYWNIERCSYLSNIVEF</sequence>
<feature type="region of interest" description="Disordered" evidence="1">
    <location>
        <begin position="1"/>
        <end position="84"/>
    </location>
</feature>
<reference evidence="2" key="1">
    <citation type="submission" date="2023-03" db="UniProtKB">
        <authorList>
            <consortium name="EnsemblPlants"/>
        </authorList>
    </citation>
    <scope>IDENTIFICATION</scope>
</reference>
<organism evidence="2">
    <name type="scientific">Cucumis melo</name>
    <name type="common">Muskmelon</name>
    <dbReference type="NCBI Taxonomy" id="3656"/>
    <lineage>
        <taxon>Eukaryota</taxon>
        <taxon>Viridiplantae</taxon>
        <taxon>Streptophyta</taxon>
        <taxon>Embryophyta</taxon>
        <taxon>Tracheophyta</taxon>
        <taxon>Spermatophyta</taxon>
        <taxon>Magnoliopsida</taxon>
        <taxon>eudicotyledons</taxon>
        <taxon>Gunneridae</taxon>
        <taxon>Pentapetalae</taxon>
        <taxon>rosids</taxon>
        <taxon>fabids</taxon>
        <taxon>Cucurbitales</taxon>
        <taxon>Cucurbitaceae</taxon>
        <taxon>Benincaseae</taxon>
        <taxon>Cucumis</taxon>
    </lineage>
</organism>
<name>A0A9I9CVE0_CUCME</name>
<protein>
    <submittedName>
        <fullName evidence="2">Uncharacterized protein</fullName>
    </submittedName>
</protein>
<dbReference type="Gramene" id="MELO3C008971.2.1">
    <property type="protein sequence ID" value="MELO3C008971.2.1"/>
    <property type="gene ID" value="MELO3C008971.2"/>
</dbReference>
<evidence type="ECO:0000313" key="2">
    <source>
        <dbReference type="EnsemblPlants" id="MELO3C008971.2.1"/>
    </source>
</evidence>